<dbReference type="EMBL" id="CP000561">
    <property type="protein sequence ID" value="ABO08500.1"/>
    <property type="molecule type" value="Genomic_DNA"/>
</dbReference>
<organism evidence="1 2">
    <name type="scientific">Pyrobaculum calidifontis (strain DSM 21063 / JCM 11548 / VA1)</name>
    <dbReference type="NCBI Taxonomy" id="410359"/>
    <lineage>
        <taxon>Archaea</taxon>
        <taxon>Thermoproteota</taxon>
        <taxon>Thermoprotei</taxon>
        <taxon>Thermoproteales</taxon>
        <taxon>Thermoproteaceae</taxon>
        <taxon>Pyrobaculum</taxon>
    </lineage>
</organism>
<proteinExistence type="predicted"/>
<name>A3MV33_PYRCJ</name>
<dbReference type="OrthoDB" id="26021at2157"/>
<dbReference type="AlphaFoldDB" id="A3MV33"/>
<dbReference type="STRING" id="410359.Pcal_1075"/>
<evidence type="ECO:0000313" key="2">
    <source>
        <dbReference type="Proteomes" id="UP000001431"/>
    </source>
</evidence>
<dbReference type="KEGG" id="pcl:Pcal_1075"/>
<gene>
    <name evidence="1" type="ordered locus">Pcal_1075</name>
</gene>
<protein>
    <submittedName>
        <fullName evidence="1">Uncharacterized protein</fullName>
    </submittedName>
</protein>
<accession>A3MV33</accession>
<dbReference type="RefSeq" id="WP_011849758.1">
    <property type="nucleotide sequence ID" value="NC_009073.1"/>
</dbReference>
<sequence length="79" mass="9245">MKELERAVEVVKRVGAGYVKYVKYSYAPATGLYHLKIYLVKPMEFRALVEVVRELERYFSVKIFAPHRGAIRLDLQKRG</sequence>
<reference evidence="1" key="1">
    <citation type="submission" date="2007-02" db="EMBL/GenBank/DDBJ databases">
        <title>Complete sequence of Pyrobaculum calidifontis JCM 11548.</title>
        <authorList>
            <consortium name="US DOE Joint Genome Institute"/>
            <person name="Copeland A."/>
            <person name="Lucas S."/>
            <person name="Lapidus A."/>
            <person name="Barry K."/>
            <person name="Glavina del Rio T."/>
            <person name="Dalin E."/>
            <person name="Tice H."/>
            <person name="Pitluck S."/>
            <person name="Chain P."/>
            <person name="Malfatti S."/>
            <person name="Shin M."/>
            <person name="Vergez L."/>
            <person name="Schmutz J."/>
            <person name="Larimer F."/>
            <person name="Land M."/>
            <person name="Hauser L."/>
            <person name="Kyrpides N."/>
            <person name="Mikhailova N."/>
            <person name="Cozen A.E."/>
            <person name="Fitz-Gibbon S.T."/>
            <person name="House C.H."/>
            <person name="Saltikov C."/>
            <person name="Lowe T.M."/>
            <person name="Richardson P."/>
        </authorList>
    </citation>
    <scope>NUCLEOTIDE SEQUENCE [LARGE SCALE GENOMIC DNA]</scope>
    <source>
        <strain evidence="1">JCM 11548</strain>
    </source>
</reference>
<dbReference type="eggNOG" id="arCOG05562">
    <property type="taxonomic scope" value="Archaea"/>
</dbReference>
<dbReference type="GeneID" id="4909744"/>
<dbReference type="Proteomes" id="UP000001431">
    <property type="component" value="Chromosome"/>
</dbReference>
<evidence type="ECO:0000313" key="1">
    <source>
        <dbReference type="EMBL" id="ABO08500.1"/>
    </source>
</evidence>
<keyword evidence="2" id="KW-1185">Reference proteome</keyword>
<dbReference type="HOGENOM" id="CLU_2597877_0_0_2"/>